<organism evidence="4 5">
    <name type="scientific">Actinomycetospora chlora</name>
    <dbReference type="NCBI Taxonomy" id="663608"/>
    <lineage>
        <taxon>Bacteria</taxon>
        <taxon>Bacillati</taxon>
        <taxon>Actinomycetota</taxon>
        <taxon>Actinomycetes</taxon>
        <taxon>Pseudonocardiales</taxon>
        <taxon>Pseudonocardiaceae</taxon>
        <taxon>Actinomycetospora</taxon>
    </lineage>
</organism>
<dbReference type="InterPro" id="IPR057326">
    <property type="entry name" value="KR_dom"/>
</dbReference>
<accession>A0ABP9AHH0</accession>
<protein>
    <recommendedName>
        <fullName evidence="3">Ketoreductase domain-containing protein</fullName>
    </recommendedName>
</protein>
<evidence type="ECO:0000259" key="3">
    <source>
        <dbReference type="SMART" id="SM00822"/>
    </source>
</evidence>
<dbReference type="SMART" id="SM00822">
    <property type="entry name" value="PKS_KR"/>
    <property type="match status" value="1"/>
</dbReference>
<comment type="caution">
    <text evidence="4">The sequence shown here is derived from an EMBL/GenBank/DDBJ whole genome shotgun (WGS) entry which is preliminary data.</text>
</comment>
<dbReference type="SUPFAM" id="SSF51735">
    <property type="entry name" value="NAD(P)-binding Rossmann-fold domains"/>
    <property type="match status" value="1"/>
</dbReference>
<reference evidence="5" key="1">
    <citation type="journal article" date="2019" name="Int. J. Syst. Evol. Microbiol.">
        <title>The Global Catalogue of Microorganisms (GCM) 10K type strain sequencing project: providing services to taxonomists for standard genome sequencing and annotation.</title>
        <authorList>
            <consortium name="The Broad Institute Genomics Platform"/>
            <consortium name="The Broad Institute Genome Sequencing Center for Infectious Disease"/>
            <person name="Wu L."/>
            <person name="Ma J."/>
        </authorList>
    </citation>
    <scope>NUCLEOTIDE SEQUENCE [LARGE SCALE GENOMIC DNA]</scope>
    <source>
        <strain evidence="5">JCM 17979</strain>
    </source>
</reference>
<keyword evidence="5" id="KW-1185">Reference proteome</keyword>
<name>A0ABP9AHH0_9PSEU</name>
<feature type="domain" description="Ketoreductase" evidence="3">
    <location>
        <begin position="7"/>
        <end position="184"/>
    </location>
</feature>
<dbReference type="InterPro" id="IPR002347">
    <property type="entry name" value="SDR_fam"/>
</dbReference>
<comment type="similarity">
    <text evidence="1">Belongs to the short-chain dehydrogenases/reductases (SDR) family.</text>
</comment>
<evidence type="ECO:0000313" key="4">
    <source>
        <dbReference type="EMBL" id="GAA4781553.1"/>
    </source>
</evidence>
<dbReference type="RefSeq" id="WP_345412191.1">
    <property type="nucleotide sequence ID" value="NZ_BAABHO010000008.1"/>
</dbReference>
<evidence type="ECO:0000256" key="2">
    <source>
        <dbReference type="ARBA" id="ARBA00023002"/>
    </source>
</evidence>
<dbReference type="EMBL" id="BAABHO010000008">
    <property type="protein sequence ID" value="GAA4781553.1"/>
    <property type="molecule type" value="Genomic_DNA"/>
</dbReference>
<dbReference type="PANTHER" id="PTHR44196">
    <property type="entry name" value="DEHYDROGENASE/REDUCTASE SDR FAMILY MEMBER 7B"/>
    <property type="match status" value="1"/>
</dbReference>
<proteinExistence type="inferred from homology"/>
<sequence length="255" mass="25782">MEALQGRRVVVTGASSGIGAAVVRAVAAAGGRVGLLARRADRLAALADEVGGHAAAADVTDPDAVTAALARLAGSLGGLDAVVAAAGTMHLGAVADTDPRRWREVFDVNVGGLLATAHAALPHLGEGASFVTISSMSGRRVPSAAGGVYAASKHAAHAVDETLRREAGARGVRVTTVAPGFVATDLMVGDAARDDVAAFRERMHDLGLTPEHVAAAVVHVLGLPPEVCVVEYALTSTAQQQQGDGAQRSSTRQQQ</sequence>
<gene>
    <name evidence="4" type="ORF">GCM10023200_13620</name>
</gene>
<evidence type="ECO:0000256" key="1">
    <source>
        <dbReference type="ARBA" id="ARBA00006484"/>
    </source>
</evidence>
<dbReference type="Proteomes" id="UP001500928">
    <property type="component" value="Unassembled WGS sequence"/>
</dbReference>
<keyword evidence="2" id="KW-0560">Oxidoreductase</keyword>
<dbReference type="PRINTS" id="PR00081">
    <property type="entry name" value="GDHRDH"/>
</dbReference>
<dbReference type="PANTHER" id="PTHR44196:SF1">
    <property type="entry name" value="DEHYDROGENASE_REDUCTASE SDR FAMILY MEMBER 7B"/>
    <property type="match status" value="1"/>
</dbReference>
<dbReference type="Gene3D" id="3.40.50.720">
    <property type="entry name" value="NAD(P)-binding Rossmann-like Domain"/>
    <property type="match status" value="1"/>
</dbReference>
<dbReference type="InterPro" id="IPR036291">
    <property type="entry name" value="NAD(P)-bd_dom_sf"/>
</dbReference>
<dbReference type="Pfam" id="PF00106">
    <property type="entry name" value="adh_short"/>
    <property type="match status" value="1"/>
</dbReference>
<evidence type="ECO:0000313" key="5">
    <source>
        <dbReference type="Proteomes" id="UP001500928"/>
    </source>
</evidence>